<comment type="catalytic activity">
    <reaction evidence="1">
        <text>ATP + protein L-histidine = ADP + protein N-phospho-L-histidine.</text>
        <dbReference type="EC" id="2.7.13.3"/>
    </reaction>
</comment>
<feature type="coiled-coil region" evidence="9">
    <location>
        <begin position="179"/>
        <end position="239"/>
    </location>
</feature>
<dbReference type="InterPro" id="IPR019734">
    <property type="entry name" value="TPR_rpt"/>
</dbReference>
<evidence type="ECO:0000256" key="10">
    <source>
        <dbReference type="SAM" id="Phobius"/>
    </source>
</evidence>
<evidence type="ECO:0000256" key="8">
    <source>
        <dbReference type="PROSITE-ProRule" id="PRU00339"/>
    </source>
</evidence>
<keyword evidence="6" id="KW-0418">Kinase</keyword>
<dbReference type="SMART" id="SM00028">
    <property type="entry name" value="TPR"/>
    <property type="match status" value="5"/>
</dbReference>
<accession>A0ABR7Q4C2</accession>
<keyword evidence="5" id="KW-0547">Nucleotide-binding</keyword>
<dbReference type="SUPFAM" id="SSF55874">
    <property type="entry name" value="ATPase domain of HSP90 chaperone/DNA topoisomerase II/histidine kinase"/>
    <property type="match status" value="1"/>
</dbReference>
<name>A0ABR7Q4C2_9FLAO</name>
<dbReference type="Gene3D" id="3.30.565.10">
    <property type="entry name" value="Histidine kinase-like ATPase, C-terminal domain"/>
    <property type="match status" value="1"/>
</dbReference>
<keyword evidence="8" id="KW-0802">TPR repeat</keyword>
<feature type="repeat" description="TPR" evidence="8">
    <location>
        <begin position="163"/>
        <end position="196"/>
    </location>
</feature>
<dbReference type="EC" id="2.7.13.3" evidence="2"/>
<keyword evidence="3" id="KW-0597">Phosphoprotein</keyword>
<evidence type="ECO:0000313" key="13">
    <source>
        <dbReference type="EMBL" id="MBC8753406.1"/>
    </source>
</evidence>
<evidence type="ECO:0000256" key="9">
    <source>
        <dbReference type="SAM" id="Coils"/>
    </source>
</evidence>
<keyword evidence="11" id="KW-0732">Signal</keyword>
<feature type="transmembrane region" description="Helical" evidence="10">
    <location>
        <begin position="354"/>
        <end position="373"/>
    </location>
</feature>
<dbReference type="RefSeq" id="WP_187560442.1">
    <property type="nucleotide sequence ID" value="NZ_JACGWS010000001.1"/>
</dbReference>
<evidence type="ECO:0000313" key="14">
    <source>
        <dbReference type="Proteomes" id="UP000619238"/>
    </source>
</evidence>
<reference evidence="13 14" key="1">
    <citation type="submission" date="2020-07" db="EMBL/GenBank/DDBJ databases">
        <title>Description of Kordia aestuariivivens sp. nov., isolated from a tidal flat.</title>
        <authorList>
            <person name="Park S."/>
            <person name="Yoon J.-H."/>
        </authorList>
    </citation>
    <scope>NUCLEOTIDE SEQUENCE [LARGE SCALE GENOMIC DNA]</scope>
    <source>
        <strain evidence="13 14">YSTF-M3</strain>
    </source>
</reference>
<protein>
    <recommendedName>
        <fullName evidence="2">histidine kinase</fullName>
        <ecNumber evidence="2">2.7.13.3</ecNumber>
    </recommendedName>
</protein>
<feature type="signal peptide" evidence="11">
    <location>
        <begin position="1"/>
        <end position="22"/>
    </location>
</feature>
<gene>
    <name evidence="13" type="ORF">H2O64_01905</name>
</gene>
<dbReference type="Gene3D" id="1.25.40.10">
    <property type="entry name" value="Tetratricopeptide repeat domain"/>
    <property type="match status" value="1"/>
</dbReference>
<feature type="domain" description="Signal transduction histidine kinase subgroup 2 dimerisation and phosphoacceptor" evidence="12">
    <location>
        <begin position="406"/>
        <end position="479"/>
    </location>
</feature>
<dbReference type="PROSITE" id="PS50005">
    <property type="entry name" value="TPR"/>
    <property type="match status" value="1"/>
</dbReference>
<evidence type="ECO:0000256" key="11">
    <source>
        <dbReference type="SAM" id="SignalP"/>
    </source>
</evidence>
<keyword evidence="10" id="KW-0472">Membrane</keyword>
<dbReference type="Pfam" id="PF07568">
    <property type="entry name" value="HisKA_2"/>
    <property type="match status" value="1"/>
</dbReference>
<comment type="caution">
    <text evidence="13">The sequence shown here is derived from an EMBL/GenBank/DDBJ whole genome shotgun (WGS) entry which is preliminary data.</text>
</comment>
<evidence type="ECO:0000256" key="3">
    <source>
        <dbReference type="ARBA" id="ARBA00022553"/>
    </source>
</evidence>
<dbReference type="Gene3D" id="3.30.450.20">
    <property type="entry name" value="PAS domain"/>
    <property type="match status" value="1"/>
</dbReference>
<keyword evidence="14" id="KW-1185">Reference proteome</keyword>
<organism evidence="13 14">
    <name type="scientific">Kordia aestuariivivens</name>
    <dbReference type="NCBI Taxonomy" id="2759037"/>
    <lineage>
        <taxon>Bacteria</taxon>
        <taxon>Pseudomonadati</taxon>
        <taxon>Bacteroidota</taxon>
        <taxon>Flavobacteriia</taxon>
        <taxon>Flavobacteriales</taxon>
        <taxon>Flavobacteriaceae</taxon>
        <taxon>Kordia</taxon>
    </lineage>
</organism>
<sequence>MTFNKQLLFSIGFLMLTFSCFAQNAQRTDSLLTVLETQKLSKKEKVTLLISIASNHPQQDEASYYARQSLQIATEINDPVLQAQAWEEIGAIEQRLGNKNNALDGIFKALHIYDSLNLKDKQAASYAQIAAYHFGEKEYDPAITYFQKAEKIYSEIGDDLYKALALINLGDTYRLNGQLEKSITTLENALRLNKSLKDEEIEGYTLGNLGMVYAAQEKLNEAKENLEDAITILTKLKDAYSTSIYISELGNVYRKEGNIQLAEEQFLVAYTMAKEARLKEQIRDFSASLTNLYENSNRYEEALKYQKIYQKYQDSLVNKENIQKSEQLKAGYQITKRESEINILNITNANQKRWGIALISGFVLLLFFAYLLYRGNRKIKKSNQVLSDQKELISKREQEKALLLQELNHRVKNNLQMVSSLLNLQSRELTGHPAQEAIISGKYRVEALSLVHRKLYQEGVDTKIALKDYIQELVLGLFEGYNVKFEPSFSIADISIGIDVAIPLALIINEMVINSLKYAYKDIEDPLLKIVIMQEAVEDLHIQVIDNGVGFTKIDNEKNNSFGIKLITSLIEQLEGTMERINTKGTHWEMKIKLN</sequence>
<proteinExistence type="predicted"/>
<dbReference type="InterPro" id="IPR036890">
    <property type="entry name" value="HATPase_C_sf"/>
</dbReference>
<dbReference type="EMBL" id="JACGWS010000001">
    <property type="protein sequence ID" value="MBC8753406.1"/>
    <property type="molecule type" value="Genomic_DNA"/>
</dbReference>
<keyword evidence="9" id="KW-0175">Coiled coil</keyword>
<evidence type="ECO:0000256" key="4">
    <source>
        <dbReference type="ARBA" id="ARBA00022679"/>
    </source>
</evidence>
<dbReference type="PROSITE" id="PS51257">
    <property type="entry name" value="PROKAR_LIPOPROTEIN"/>
    <property type="match status" value="1"/>
</dbReference>
<dbReference type="Proteomes" id="UP000619238">
    <property type="component" value="Unassembled WGS sequence"/>
</dbReference>
<evidence type="ECO:0000256" key="2">
    <source>
        <dbReference type="ARBA" id="ARBA00012438"/>
    </source>
</evidence>
<keyword evidence="10" id="KW-0812">Transmembrane</keyword>
<keyword evidence="10" id="KW-1133">Transmembrane helix</keyword>
<dbReference type="InterPro" id="IPR011990">
    <property type="entry name" value="TPR-like_helical_dom_sf"/>
</dbReference>
<dbReference type="InterPro" id="IPR011495">
    <property type="entry name" value="Sig_transdc_His_kin_sub2_dim/P"/>
</dbReference>
<keyword evidence="7" id="KW-0067">ATP-binding</keyword>
<evidence type="ECO:0000256" key="7">
    <source>
        <dbReference type="ARBA" id="ARBA00022840"/>
    </source>
</evidence>
<dbReference type="SUPFAM" id="SSF48452">
    <property type="entry name" value="TPR-like"/>
    <property type="match status" value="1"/>
</dbReference>
<dbReference type="PANTHER" id="PTHR41523:SF8">
    <property type="entry name" value="ETHYLENE RESPONSE SENSOR PROTEIN"/>
    <property type="match status" value="1"/>
</dbReference>
<evidence type="ECO:0000259" key="12">
    <source>
        <dbReference type="Pfam" id="PF07568"/>
    </source>
</evidence>
<keyword evidence="4" id="KW-0808">Transferase</keyword>
<evidence type="ECO:0000256" key="1">
    <source>
        <dbReference type="ARBA" id="ARBA00000085"/>
    </source>
</evidence>
<dbReference type="PANTHER" id="PTHR41523">
    <property type="entry name" value="TWO-COMPONENT SYSTEM SENSOR PROTEIN"/>
    <property type="match status" value="1"/>
</dbReference>
<dbReference type="Pfam" id="PF13424">
    <property type="entry name" value="TPR_12"/>
    <property type="match status" value="2"/>
</dbReference>
<evidence type="ECO:0000256" key="6">
    <source>
        <dbReference type="ARBA" id="ARBA00022777"/>
    </source>
</evidence>
<evidence type="ECO:0000256" key="5">
    <source>
        <dbReference type="ARBA" id="ARBA00022741"/>
    </source>
</evidence>
<feature type="chain" id="PRO_5045282042" description="histidine kinase" evidence="11">
    <location>
        <begin position="23"/>
        <end position="595"/>
    </location>
</feature>